<name>A0A430FQI7_9BIFI</name>
<keyword evidence="2" id="KW-0964">Secreted</keyword>
<feature type="domain" description="BIG2" evidence="6">
    <location>
        <begin position="865"/>
        <end position="917"/>
    </location>
</feature>
<dbReference type="PANTHER" id="PTHR36108:SF13">
    <property type="entry name" value="COLOSSIN-B-RELATED"/>
    <property type="match status" value="1"/>
</dbReference>
<dbReference type="Pfam" id="PF17802">
    <property type="entry name" value="SpaA"/>
    <property type="match status" value="3"/>
</dbReference>
<evidence type="ECO:0000313" key="9">
    <source>
        <dbReference type="Proteomes" id="UP000287609"/>
    </source>
</evidence>
<dbReference type="InterPro" id="IPR008964">
    <property type="entry name" value="Invasin/intimin_cell_adhesion"/>
</dbReference>
<dbReference type="PANTHER" id="PTHR36108">
    <property type="entry name" value="COLOSSIN-B-RELATED"/>
    <property type="match status" value="1"/>
</dbReference>
<dbReference type="Proteomes" id="UP000287609">
    <property type="component" value="Unassembled WGS sequence"/>
</dbReference>
<dbReference type="Gene3D" id="2.60.40.10">
    <property type="entry name" value="Immunoglobulins"/>
    <property type="match status" value="4"/>
</dbReference>
<evidence type="ECO:0000256" key="1">
    <source>
        <dbReference type="ARBA" id="ARBA00007257"/>
    </source>
</evidence>
<keyword evidence="5" id="KW-0812">Transmembrane</keyword>
<dbReference type="Gene3D" id="2.60.40.1080">
    <property type="match status" value="2"/>
</dbReference>
<sequence length="1420" mass="154181">MANDTSRSQKRKPFFPVAVLSALSMVTALFVGPIAYNTAVADENLSDGSICEPKNIGLGDDVTDSSTDKGVATWVGGNMVIGYPDRADQTYSQNKDPEHSYAVEAEGLTLVNSKLLSKAQKQSWGSRGFRFGVVGFGSQYRPDSGSDALAVGGNAPLITDTSVSPNLKLYGKGEGQDVEALAFGNTGRMWLGRIDGVGPIYNANIAGKTSGALDVNPQTNSVYIVGNDSGTVNWGASQPLTKVNINGKVQDLSGYGETVTELSEKLTDFKANGTVKTDEVAPDQSNYIREKFNNDPNTSPYIGMQIDFNGSGREKLIRFTGDGKSSMQIFDLKASALNSDGYNGITFAFENIPTYASVDINVSGSNLVSFHNGWRFYWAGPNMLPEKKSDWTGTYKGTYKNAAGEVKTGDIPYEISTGYYLHLAEYKEQMHYMYGKASQSIMWNFSDTKDLTIYGGQVSSGQNSKRWASEVKGQITETGWTISDDPAAAMLGSIMVPKGTFESHVTTNGRVWVNGDFYMRNPTESTKDGFGPGIGEGQSASITDMDQERHNMPWSGYLHEDCPAIAWDKVDAKGQLIQPADDQKMASFEVYGNLEAAKARDGKKMLKQVTDNEPFVDDDQVKGQIRLLNISANATYFIVESGAPEGYTASTNIYQINTGDDAKATYKKIVAVYDAQGNLITDDSKKLLSGDAGIINKKPGATVEWAKYAEGDDQRTPLAGSEWILKDTQSGDSWTVKDNVTAPESVDIYNGDERVTGGLIPLNVGEHVTLTTTVSPEGANQRVTWTTSDSHLVRITNGVVSVVGVAIAGHDEVTLTATTVSEPNKSASVRIKVPSIQVNSVTIKNTDGSDAPESIDMNVDDAKAYQAVTDPEGLAVEWSTSNNKVVTVDAYGYVKAVGVGEAVVTARVGDKTDTLRIHVYNYNYLTVYFNMDIVSYSGTPYVTFNIGADKKNWDTPQPMTHLCDNWWSYTVWTGNKPVFFYFTKNQYSNAILYKATNNSEFFANNNVTDMRVESHNNTPSGIPSCVATMDHDVSPEVAKSKASSPKANAYSGKSAARAGSGSQWEDIDPRAGRFELIDVPVGEYSIKESQAPEGYLLNSKEYFFTVTSDGNVIWNPSSIVDADNVAWISDSPTQIEWAKREKKSDGSTDPDKLLGGSVWTLYYNVKQPSHSEDYPTSYVIYDCTEDQAGYCVPSEGAPDWAVDVDKNPGEFKILGALIGFYKLVERSAPNGYEIDSTPIEFQVKSDATAPIVIGPIDNAKKTGEASWTKVDDVDASQKLSGAEFTITYVDSEGKSNSYLIKDCTGEGCTPEPDAPSWAVDVDKTAGEFKLKNLPWGKYTLVETKAPEGYVASTDPIATFEMGPNKDHYIEQIGLVRNMKMAILPSTGAGFNAISAMIIGLILVGAGMAVALEVNRRRRML</sequence>
<keyword evidence="9" id="KW-1185">Reference proteome</keyword>
<dbReference type="InterPro" id="IPR003343">
    <property type="entry name" value="Big_2"/>
</dbReference>
<protein>
    <recommendedName>
        <fullName evidence="10">Cell surface protein</fullName>
    </recommendedName>
</protein>
<gene>
    <name evidence="8" type="ORF">D2E26_1118</name>
</gene>
<proteinExistence type="inferred from homology"/>
<dbReference type="EMBL" id="QXGM01000002">
    <property type="protein sequence ID" value="RSX55064.1"/>
    <property type="molecule type" value="Genomic_DNA"/>
</dbReference>
<comment type="caution">
    <text evidence="8">The sequence shown here is derived from an EMBL/GenBank/DDBJ whole genome shotgun (WGS) entry which is preliminary data.</text>
</comment>
<dbReference type="Pfam" id="PF02368">
    <property type="entry name" value="Big_2"/>
    <property type="match status" value="1"/>
</dbReference>
<dbReference type="InterPro" id="IPR013783">
    <property type="entry name" value="Ig-like_fold"/>
</dbReference>
<keyword evidence="3" id="KW-0732">Signal</keyword>
<evidence type="ECO:0008006" key="10">
    <source>
        <dbReference type="Google" id="ProtNLM"/>
    </source>
</evidence>
<comment type="similarity">
    <text evidence="1">Belongs to the serine-aspartate repeat-containing protein (SDr) family.</text>
</comment>
<feature type="domain" description="SpaA-like prealbumin fold" evidence="7">
    <location>
        <begin position="1265"/>
        <end position="1360"/>
    </location>
</feature>
<dbReference type="RefSeq" id="WP_164515886.1">
    <property type="nucleotide sequence ID" value="NZ_QXGM01000002.1"/>
</dbReference>
<feature type="domain" description="SpaA-like prealbumin fold" evidence="7">
    <location>
        <begin position="1070"/>
        <end position="1111"/>
    </location>
</feature>
<evidence type="ECO:0000256" key="2">
    <source>
        <dbReference type="ARBA" id="ARBA00022525"/>
    </source>
</evidence>
<dbReference type="GO" id="GO:0005975">
    <property type="term" value="P:carbohydrate metabolic process"/>
    <property type="evidence" value="ECO:0007669"/>
    <property type="project" value="UniProtKB-ARBA"/>
</dbReference>
<evidence type="ECO:0000259" key="6">
    <source>
        <dbReference type="Pfam" id="PF02368"/>
    </source>
</evidence>
<reference evidence="8 9" key="1">
    <citation type="submission" date="2018-09" db="EMBL/GenBank/DDBJ databases">
        <title>Characterization of the phylogenetic diversity of five novel species belonging to the genus Bifidobacterium.</title>
        <authorList>
            <person name="Lugli G.A."/>
            <person name="Duranti S."/>
            <person name="Milani C."/>
        </authorList>
    </citation>
    <scope>NUCLEOTIDE SEQUENCE [LARGE SCALE GENOMIC DNA]</scope>
    <source>
        <strain evidence="8 9">2036B</strain>
    </source>
</reference>
<evidence type="ECO:0000259" key="7">
    <source>
        <dbReference type="Pfam" id="PF17802"/>
    </source>
</evidence>
<feature type="compositionally biased region" description="Low complexity" evidence="4">
    <location>
        <begin position="1040"/>
        <end position="1062"/>
    </location>
</feature>
<feature type="transmembrane region" description="Helical" evidence="5">
    <location>
        <begin position="1388"/>
        <end position="1411"/>
    </location>
</feature>
<keyword evidence="5" id="KW-1133">Transmembrane helix</keyword>
<accession>A0A430FQI7</accession>
<evidence type="ECO:0000256" key="5">
    <source>
        <dbReference type="SAM" id="Phobius"/>
    </source>
</evidence>
<dbReference type="InterPro" id="IPR041033">
    <property type="entry name" value="SpaA_PFL_dom_1"/>
</dbReference>
<dbReference type="SUPFAM" id="SSF49373">
    <property type="entry name" value="Invasin/intimin cell-adhesion fragments"/>
    <property type="match status" value="1"/>
</dbReference>
<feature type="transmembrane region" description="Helical" evidence="5">
    <location>
        <begin position="14"/>
        <end position="36"/>
    </location>
</feature>
<evidence type="ECO:0000256" key="3">
    <source>
        <dbReference type="ARBA" id="ARBA00022729"/>
    </source>
</evidence>
<feature type="domain" description="SpaA-like prealbumin fold" evidence="7">
    <location>
        <begin position="1206"/>
        <end position="1248"/>
    </location>
</feature>
<keyword evidence="5" id="KW-0472">Membrane</keyword>
<feature type="region of interest" description="Disordered" evidence="4">
    <location>
        <begin position="1038"/>
        <end position="1066"/>
    </location>
</feature>
<evidence type="ECO:0000313" key="8">
    <source>
        <dbReference type="EMBL" id="RSX55064.1"/>
    </source>
</evidence>
<evidence type="ECO:0000256" key="4">
    <source>
        <dbReference type="SAM" id="MobiDB-lite"/>
    </source>
</evidence>
<organism evidence="8 9">
    <name type="scientific">Bifidobacterium dolichotidis</name>
    <dbReference type="NCBI Taxonomy" id="2306976"/>
    <lineage>
        <taxon>Bacteria</taxon>
        <taxon>Bacillati</taxon>
        <taxon>Actinomycetota</taxon>
        <taxon>Actinomycetes</taxon>
        <taxon>Bifidobacteriales</taxon>
        <taxon>Bifidobacteriaceae</taxon>
        <taxon>Bifidobacterium</taxon>
    </lineage>
</organism>